<dbReference type="Pfam" id="PF08448">
    <property type="entry name" value="PAS_4"/>
    <property type="match status" value="1"/>
</dbReference>
<dbReference type="CDD" id="cd00130">
    <property type="entry name" value="PAS"/>
    <property type="match status" value="2"/>
</dbReference>
<sequence>MPHRALKDSSFDRLKEDRTITAAEATRNFGRLQEEVAGGPITLTHHGRARMILLSPEQYEALGGEGAAADPPRVDGISFVLDEMEEGFIALDQDDRFAAVNRVAEFYFGRAREDLLGRAWHEALPNVGRSGMVEIIEGVRAQGRPRRLSWDSVIRDGRRLEMNIFPIPNARGWIGVVFTNIGEVEQLSREAAVAQGVIDMLLAALPGAALAVVDTAGLVMDWRGAASDLLGWSPGEIVGQPMERLAPEDGAEQGRLWVHIAEARRKGVAHCTGPRLARDGSVVEVDCTTTWLPEPDVFVCVMRRAQ</sequence>
<organism evidence="3 4">
    <name type="scientific">Albimonas pacifica</name>
    <dbReference type="NCBI Taxonomy" id="1114924"/>
    <lineage>
        <taxon>Bacteria</taxon>
        <taxon>Pseudomonadati</taxon>
        <taxon>Pseudomonadota</taxon>
        <taxon>Alphaproteobacteria</taxon>
        <taxon>Rhodobacterales</taxon>
        <taxon>Paracoccaceae</taxon>
        <taxon>Albimonas</taxon>
    </lineage>
</organism>
<dbReference type="SMART" id="SM00091">
    <property type="entry name" value="PAS"/>
    <property type="match status" value="2"/>
</dbReference>
<accession>A0A1I3C3A4</accession>
<evidence type="ECO:0000256" key="1">
    <source>
        <dbReference type="ARBA" id="ARBA00009981"/>
    </source>
</evidence>
<dbReference type="InterPro" id="IPR035965">
    <property type="entry name" value="PAS-like_dom_sf"/>
</dbReference>
<dbReference type="Pfam" id="PF00989">
    <property type="entry name" value="PAS"/>
    <property type="match status" value="1"/>
</dbReference>
<dbReference type="InterPro" id="IPR006442">
    <property type="entry name" value="Antitoxin_Phd/YefM"/>
</dbReference>
<name>A0A1I3C3A4_9RHOB</name>
<protein>
    <submittedName>
        <fullName evidence="3">PAS domain S-box-containing protein</fullName>
    </submittedName>
</protein>
<dbReference type="STRING" id="1114924.SAMN05216258_101506"/>
<evidence type="ECO:0000313" key="3">
    <source>
        <dbReference type="EMBL" id="SFH68471.1"/>
    </source>
</evidence>
<feature type="domain" description="PAS" evidence="2">
    <location>
        <begin position="210"/>
        <end position="249"/>
    </location>
</feature>
<dbReference type="InterPro" id="IPR036165">
    <property type="entry name" value="YefM-like_sf"/>
</dbReference>
<evidence type="ECO:0000259" key="2">
    <source>
        <dbReference type="PROSITE" id="PS50112"/>
    </source>
</evidence>
<dbReference type="SUPFAM" id="SSF143120">
    <property type="entry name" value="YefM-like"/>
    <property type="match status" value="1"/>
</dbReference>
<dbReference type="NCBIfam" id="TIGR00229">
    <property type="entry name" value="sensory_box"/>
    <property type="match status" value="2"/>
</dbReference>
<gene>
    <name evidence="3" type="ORF">SAMN05216258_101506</name>
</gene>
<dbReference type="SUPFAM" id="SSF55785">
    <property type="entry name" value="PYP-like sensor domain (PAS domain)"/>
    <property type="match status" value="2"/>
</dbReference>
<dbReference type="Gene3D" id="3.30.450.20">
    <property type="entry name" value="PAS domain"/>
    <property type="match status" value="2"/>
</dbReference>
<evidence type="ECO:0000313" key="4">
    <source>
        <dbReference type="Proteomes" id="UP000199377"/>
    </source>
</evidence>
<reference evidence="3 4" key="1">
    <citation type="submission" date="2016-10" db="EMBL/GenBank/DDBJ databases">
        <authorList>
            <person name="de Groot N.N."/>
        </authorList>
    </citation>
    <scope>NUCLEOTIDE SEQUENCE [LARGE SCALE GENOMIC DNA]</scope>
    <source>
        <strain evidence="3 4">CGMCC 1.11030</strain>
    </source>
</reference>
<dbReference type="Proteomes" id="UP000199377">
    <property type="component" value="Unassembled WGS sequence"/>
</dbReference>
<dbReference type="AlphaFoldDB" id="A0A1I3C3A4"/>
<dbReference type="EMBL" id="FOQH01000001">
    <property type="protein sequence ID" value="SFH68471.1"/>
    <property type="molecule type" value="Genomic_DNA"/>
</dbReference>
<dbReference type="InterPro" id="IPR013767">
    <property type="entry name" value="PAS_fold"/>
</dbReference>
<dbReference type="InterPro" id="IPR013656">
    <property type="entry name" value="PAS_4"/>
</dbReference>
<dbReference type="RefSeq" id="WP_177236121.1">
    <property type="nucleotide sequence ID" value="NZ_FOQH01000001.1"/>
</dbReference>
<dbReference type="Pfam" id="PF02604">
    <property type="entry name" value="PhdYeFM_antitox"/>
    <property type="match status" value="1"/>
</dbReference>
<dbReference type="InterPro" id="IPR000014">
    <property type="entry name" value="PAS"/>
</dbReference>
<dbReference type="GO" id="GO:0006355">
    <property type="term" value="P:regulation of DNA-templated transcription"/>
    <property type="evidence" value="ECO:0007669"/>
    <property type="project" value="InterPro"/>
</dbReference>
<keyword evidence="4" id="KW-1185">Reference proteome</keyword>
<comment type="similarity">
    <text evidence="1">Belongs to the phD/YefM antitoxin family.</text>
</comment>
<feature type="domain" description="PAS" evidence="2">
    <location>
        <begin position="73"/>
        <end position="118"/>
    </location>
</feature>
<dbReference type="PROSITE" id="PS50112">
    <property type="entry name" value="PAS"/>
    <property type="match status" value="2"/>
</dbReference>
<proteinExistence type="inferred from homology"/>